<proteinExistence type="predicted"/>
<comment type="caution">
    <text evidence="1">The sequence shown here is derived from an EMBL/GenBank/DDBJ whole genome shotgun (WGS) entry which is preliminary data.</text>
</comment>
<organism evidence="1 2">
    <name type="scientific">Cyclostephanos tholiformis</name>
    <dbReference type="NCBI Taxonomy" id="382380"/>
    <lineage>
        <taxon>Eukaryota</taxon>
        <taxon>Sar</taxon>
        <taxon>Stramenopiles</taxon>
        <taxon>Ochrophyta</taxon>
        <taxon>Bacillariophyta</taxon>
        <taxon>Coscinodiscophyceae</taxon>
        <taxon>Thalassiosirophycidae</taxon>
        <taxon>Stephanodiscales</taxon>
        <taxon>Stephanodiscaceae</taxon>
        <taxon>Cyclostephanos</taxon>
    </lineage>
</organism>
<accession>A0ABD3RLK7</accession>
<protein>
    <submittedName>
        <fullName evidence="1">Uncharacterized protein</fullName>
    </submittedName>
</protein>
<gene>
    <name evidence="1" type="ORF">ACHAXA_007606</name>
</gene>
<dbReference type="EMBL" id="JALLPB020000260">
    <property type="protein sequence ID" value="KAL3811451.1"/>
    <property type="molecule type" value="Genomic_DNA"/>
</dbReference>
<name>A0ABD3RLK7_9STRA</name>
<evidence type="ECO:0000313" key="2">
    <source>
        <dbReference type="Proteomes" id="UP001530377"/>
    </source>
</evidence>
<dbReference type="Proteomes" id="UP001530377">
    <property type="component" value="Unassembled WGS sequence"/>
</dbReference>
<dbReference type="AlphaFoldDB" id="A0ABD3RLK7"/>
<reference evidence="1 2" key="1">
    <citation type="submission" date="2024-10" db="EMBL/GenBank/DDBJ databases">
        <title>Updated reference genomes for cyclostephanoid diatoms.</title>
        <authorList>
            <person name="Roberts W.R."/>
            <person name="Alverson A.J."/>
        </authorList>
    </citation>
    <scope>NUCLEOTIDE SEQUENCE [LARGE SCALE GENOMIC DNA]</scope>
    <source>
        <strain evidence="1 2">AJA228-03</strain>
    </source>
</reference>
<sequence length="170" mass="19693">MAADLWGYQLNGKAMEYPKRFQLDITTNKKWYDAQGVEQIFIIVIRDSTISYTARVDHCSDPDLRKQEEEVGMEIIINAINTYILKDVDEKVTTKSYTHWVAKQDQDKGKRRLSTLPSRNNVVVISYESLVKLGETYVKMLYATLGIESDFIPDIKDSNKKYLNNTRNQS</sequence>
<evidence type="ECO:0000313" key="1">
    <source>
        <dbReference type="EMBL" id="KAL3811451.1"/>
    </source>
</evidence>
<keyword evidence="2" id="KW-1185">Reference proteome</keyword>